<feature type="domain" description="Ammonium transporter AmtB-like" evidence="9">
    <location>
        <begin position="17"/>
        <end position="415"/>
    </location>
</feature>
<accession>A0A7Z1DVV9</accession>
<keyword evidence="6 8" id="KW-0472">Membrane</keyword>
<comment type="similarity">
    <text evidence="2">Belongs to the ammonia transporter channel (TC 1.A.11.2) family.</text>
</comment>
<evidence type="ECO:0000256" key="8">
    <source>
        <dbReference type="SAM" id="Phobius"/>
    </source>
</evidence>
<dbReference type="Pfam" id="PF00909">
    <property type="entry name" value="Ammonium_transp"/>
    <property type="match status" value="1"/>
</dbReference>
<feature type="transmembrane region" description="Helical" evidence="8">
    <location>
        <begin position="178"/>
        <end position="199"/>
    </location>
</feature>
<dbReference type="InterPro" id="IPR029020">
    <property type="entry name" value="Ammonium/urea_transptr"/>
</dbReference>
<name>A0A7Z1DVV9_9GAMM</name>
<dbReference type="NCBIfam" id="TIGR03644">
    <property type="entry name" value="marine_trans_1"/>
    <property type="match status" value="1"/>
</dbReference>
<feature type="transmembrane region" description="Helical" evidence="8">
    <location>
        <begin position="363"/>
        <end position="388"/>
    </location>
</feature>
<keyword evidence="4 8" id="KW-0812">Transmembrane</keyword>
<dbReference type="EMBL" id="NEFY01000007">
    <property type="protein sequence ID" value="OZC35852.1"/>
    <property type="molecule type" value="Genomic_DNA"/>
</dbReference>
<feature type="transmembrane region" description="Helical" evidence="8">
    <location>
        <begin position="51"/>
        <end position="70"/>
    </location>
</feature>
<sequence length="423" mass="44221">MESNLFHLQYAIDTFYFLVCGALVMWMAAGFAMLESGLVRAKNTTEILTKNVALFAVACTMYLVCGYAIMYGGNIFLSGIADVDVDGVLGDFATREDGFTGGSIYSAASDFFFQVVFVATAMSIVSGAVAERMKLWAFLVFAVFMTGFIYPLEGAWTWGGADVFGMYNLGDLGFSDFAGSGIVHMAGAAAALAGVLLLGPRKGKYGPNGEIRAFPGANMPLAALGTFILWMGWFGFNGGSVLKLGDVASANSVAMVFLNTNAAAAGGAIAALITARLMFGKADLTMLLNGAIAGLVVITAEPSTPSALTATIWGALGGILVVLSIVTLDKLRIDDPVGAISAHGVCGLLGLLLVPVTNGDVSFSGQIIGALTIFIWVFVASLVVWGILKAVMGIRVTEEEEYEGVDLSECGMEAYPEFVSGKQ</sequence>
<feature type="transmembrane region" description="Helical" evidence="8">
    <location>
        <begin position="211"/>
        <end position="233"/>
    </location>
</feature>
<feature type="transmembrane region" description="Helical" evidence="8">
    <location>
        <begin position="15"/>
        <end position="39"/>
    </location>
</feature>
<evidence type="ECO:0000256" key="4">
    <source>
        <dbReference type="ARBA" id="ARBA00022692"/>
    </source>
</evidence>
<dbReference type="GO" id="GO:0008519">
    <property type="term" value="F:ammonium channel activity"/>
    <property type="evidence" value="ECO:0007669"/>
    <property type="project" value="InterPro"/>
</dbReference>
<dbReference type="SUPFAM" id="SSF111352">
    <property type="entry name" value="Ammonium transporter"/>
    <property type="match status" value="1"/>
</dbReference>
<reference evidence="10 11" key="1">
    <citation type="submission" date="2017-06" db="EMBL/GenBank/DDBJ databases">
        <title>Draft genome sequence of the halophilic bacterium Marinobacter vinifirmus FB1.</title>
        <authorList>
            <person name="Stepanov V.G."/>
            <person name="Roberts D.J."/>
            <person name="Fox G.E."/>
        </authorList>
    </citation>
    <scope>NUCLEOTIDE SEQUENCE [LARGE SCALE GENOMIC DNA]</scope>
    <source>
        <strain evidence="10 11">FB1</strain>
    </source>
</reference>
<gene>
    <name evidence="10" type="ORF">B9Q17_12285</name>
</gene>
<dbReference type="AlphaFoldDB" id="A0A7Z1DVV9"/>
<proteinExistence type="inferred from homology"/>
<evidence type="ECO:0000256" key="7">
    <source>
        <dbReference type="ARBA" id="ARBA00023177"/>
    </source>
</evidence>
<dbReference type="InterPro" id="IPR018047">
    <property type="entry name" value="Ammonium_transpt_CS"/>
</dbReference>
<comment type="subcellular location">
    <subcellularLocation>
        <location evidence="1">Membrane</location>
        <topology evidence="1">Multi-pass membrane protein</topology>
    </subcellularLocation>
</comment>
<keyword evidence="7" id="KW-0924">Ammonia transport</keyword>
<feature type="transmembrane region" description="Helical" evidence="8">
    <location>
        <begin position="340"/>
        <end position="357"/>
    </location>
</feature>
<evidence type="ECO:0000313" key="10">
    <source>
        <dbReference type="EMBL" id="OZC35852.1"/>
    </source>
</evidence>
<organism evidence="10 11">
    <name type="scientific">Marinobacter vinifirmus</name>
    <dbReference type="NCBI Taxonomy" id="355591"/>
    <lineage>
        <taxon>Bacteria</taxon>
        <taxon>Pseudomonadati</taxon>
        <taxon>Pseudomonadota</taxon>
        <taxon>Gammaproteobacteria</taxon>
        <taxon>Pseudomonadales</taxon>
        <taxon>Marinobacteraceae</taxon>
        <taxon>Marinobacter</taxon>
    </lineage>
</organism>
<feature type="transmembrane region" description="Helical" evidence="8">
    <location>
        <begin position="111"/>
        <end position="129"/>
    </location>
</feature>
<evidence type="ECO:0000256" key="5">
    <source>
        <dbReference type="ARBA" id="ARBA00022989"/>
    </source>
</evidence>
<evidence type="ECO:0000256" key="6">
    <source>
        <dbReference type="ARBA" id="ARBA00023136"/>
    </source>
</evidence>
<dbReference type="PANTHER" id="PTHR11730:SF62">
    <property type="entry name" value="AMMONIUM TRANSPORTER SLL1017-RELATED"/>
    <property type="match status" value="1"/>
</dbReference>
<keyword evidence="5 8" id="KW-1133">Transmembrane helix</keyword>
<dbReference type="RefSeq" id="WP_094625198.1">
    <property type="nucleotide sequence ID" value="NZ_NEFY01000007.1"/>
</dbReference>
<protein>
    <submittedName>
        <fullName evidence="10">Ammonium transporter</fullName>
    </submittedName>
</protein>
<feature type="transmembrane region" description="Helical" evidence="8">
    <location>
        <begin position="306"/>
        <end position="328"/>
    </location>
</feature>
<dbReference type="Gene3D" id="1.10.3430.10">
    <property type="entry name" value="Ammonium transporter AmtB like domains"/>
    <property type="match status" value="1"/>
</dbReference>
<keyword evidence="3" id="KW-0813">Transport</keyword>
<dbReference type="Proteomes" id="UP000216984">
    <property type="component" value="Unassembled WGS sequence"/>
</dbReference>
<feature type="transmembrane region" description="Helical" evidence="8">
    <location>
        <begin position="253"/>
        <end position="275"/>
    </location>
</feature>
<keyword evidence="11" id="KW-1185">Reference proteome</keyword>
<evidence type="ECO:0000313" key="11">
    <source>
        <dbReference type="Proteomes" id="UP000216984"/>
    </source>
</evidence>
<comment type="caution">
    <text evidence="10">The sequence shown here is derived from an EMBL/GenBank/DDBJ whole genome shotgun (WGS) entry which is preliminary data.</text>
</comment>
<feature type="transmembrane region" description="Helical" evidence="8">
    <location>
        <begin position="282"/>
        <end position="300"/>
    </location>
</feature>
<evidence type="ECO:0000256" key="1">
    <source>
        <dbReference type="ARBA" id="ARBA00004141"/>
    </source>
</evidence>
<evidence type="ECO:0000256" key="2">
    <source>
        <dbReference type="ARBA" id="ARBA00005887"/>
    </source>
</evidence>
<dbReference type="InterPro" id="IPR019879">
    <property type="entry name" value="Ammonium_transptr_marine"/>
</dbReference>
<dbReference type="GO" id="GO:0016020">
    <property type="term" value="C:membrane"/>
    <property type="evidence" value="ECO:0007669"/>
    <property type="project" value="UniProtKB-SubCell"/>
</dbReference>
<dbReference type="GO" id="GO:0097272">
    <property type="term" value="P:ammonium homeostasis"/>
    <property type="evidence" value="ECO:0007669"/>
    <property type="project" value="TreeGrafter"/>
</dbReference>
<feature type="transmembrane region" description="Helical" evidence="8">
    <location>
        <begin position="136"/>
        <end position="158"/>
    </location>
</feature>
<evidence type="ECO:0000259" key="9">
    <source>
        <dbReference type="Pfam" id="PF00909"/>
    </source>
</evidence>
<dbReference type="PROSITE" id="PS01219">
    <property type="entry name" value="AMMONIUM_TRANSP"/>
    <property type="match status" value="1"/>
</dbReference>
<dbReference type="InterPro" id="IPR024041">
    <property type="entry name" value="NH4_transpt_AmtB-like_dom"/>
</dbReference>
<evidence type="ECO:0000256" key="3">
    <source>
        <dbReference type="ARBA" id="ARBA00022448"/>
    </source>
</evidence>
<dbReference type="PANTHER" id="PTHR11730">
    <property type="entry name" value="AMMONIUM TRANSPORTER"/>
    <property type="match status" value="1"/>
</dbReference>